<dbReference type="Proteomes" id="UP000032680">
    <property type="component" value="Unassembled WGS sequence"/>
</dbReference>
<dbReference type="PANTHER" id="PTHR47628:SF1">
    <property type="entry name" value="ALIPHATIC AMIDASE EXPRESSION-REGULATING PROTEIN"/>
    <property type="match status" value="1"/>
</dbReference>
<dbReference type="EMBL" id="BANB01000241">
    <property type="protein sequence ID" value="GAN77148.1"/>
    <property type="molecule type" value="Genomic_DNA"/>
</dbReference>
<keyword evidence="2" id="KW-1185">Reference proteome</keyword>
<organism evidence="1 2">
    <name type="scientific">Acidisphaera rubrifaciens HS-AP3</name>
    <dbReference type="NCBI Taxonomy" id="1231350"/>
    <lineage>
        <taxon>Bacteria</taxon>
        <taxon>Pseudomonadati</taxon>
        <taxon>Pseudomonadota</taxon>
        <taxon>Alphaproteobacteria</taxon>
        <taxon>Acetobacterales</taxon>
        <taxon>Acetobacteraceae</taxon>
        <taxon>Acidisphaera</taxon>
    </lineage>
</organism>
<comment type="caution">
    <text evidence="1">The sequence shown here is derived from an EMBL/GenBank/DDBJ whole genome shotgun (WGS) entry which is preliminary data.</text>
</comment>
<dbReference type="SUPFAM" id="SSF53822">
    <property type="entry name" value="Periplasmic binding protein-like I"/>
    <property type="match status" value="1"/>
</dbReference>
<gene>
    <name evidence="1" type="ORF">Asru_0241_04</name>
</gene>
<accession>A0A0D6P7H3</accession>
<dbReference type="Gene3D" id="3.40.50.2300">
    <property type="match status" value="2"/>
</dbReference>
<dbReference type="GO" id="GO:0006865">
    <property type="term" value="P:amino acid transport"/>
    <property type="evidence" value="ECO:0007669"/>
    <property type="project" value="InterPro"/>
</dbReference>
<dbReference type="InterPro" id="IPR039570">
    <property type="entry name" value="AmiC_PBP1"/>
</dbReference>
<name>A0A0D6P7H3_9PROT</name>
<dbReference type="InterPro" id="IPR028082">
    <property type="entry name" value="Peripla_BP_I"/>
</dbReference>
<dbReference type="GO" id="GO:0033218">
    <property type="term" value="F:amide binding"/>
    <property type="evidence" value="ECO:0007669"/>
    <property type="project" value="InterPro"/>
</dbReference>
<sequence length="385" mass="42242">MTAGRLAGSSRHGEPWRVGVLFSQTGVTAVVEETQLRGTLLALSEINEAGGIAGCEVVPVIYDPQSNDRNFARLSHRLLANDGVNVIFGCYTSSSRKAVLPVVERLNGLLLYPTLYEGFELSPNVIYTGAAPNQNLMELCAYLLAHYGPRFHLIGSDYVYPRATNQLMREVLADSGGVLTGETYISLNADRRDLVPVIAELRRTRPDVVFSTVVGDPTIHLYQAYADAGFDPRLMPIASLTTTEAEVRAMGCAVAEGHITAAPYFQSVDCVANTEFVRRYQRRYGSDEPTNMCVEAAYYQVHMFARALAQTRTIETDVLREKMLGATFEAPQGLVEINAASSHTTLWTRIGRATRSGQFEVIRQSARPVVADPYLVGYGRTAPHA</sequence>
<dbReference type="Pfam" id="PF13433">
    <property type="entry name" value="Peripla_BP_5"/>
    <property type="match status" value="1"/>
</dbReference>
<dbReference type="CDD" id="cd06357">
    <property type="entry name" value="PBP1_AmiC"/>
    <property type="match status" value="1"/>
</dbReference>
<reference evidence="1 2" key="1">
    <citation type="submission" date="2012-11" db="EMBL/GenBank/DDBJ databases">
        <title>Whole genome sequence of Acidisphaera rubrifaciens HS-AP3.</title>
        <authorList>
            <person name="Azuma Y."/>
            <person name="Higashiura N."/>
            <person name="Hirakawa H."/>
            <person name="Matsushita K."/>
        </authorList>
    </citation>
    <scope>NUCLEOTIDE SEQUENCE [LARGE SCALE GENOMIC DNA]</scope>
    <source>
        <strain evidence="1 2">HS-AP3</strain>
    </source>
</reference>
<dbReference type="AlphaFoldDB" id="A0A0D6P7H3"/>
<dbReference type="OrthoDB" id="9802022at2"/>
<dbReference type="RefSeq" id="WP_048861133.1">
    <property type="nucleotide sequence ID" value="NZ_BANB01000241.1"/>
</dbReference>
<dbReference type="PANTHER" id="PTHR47628">
    <property type="match status" value="1"/>
</dbReference>
<evidence type="ECO:0000313" key="1">
    <source>
        <dbReference type="EMBL" id="GAN77148.1"/>
    </source>
</evidence>
<evidence type="ECO:0000313" key="2">
    <source>
        <dbReference type="Proteomes" id="UP000032680"/>
    </source>
</evidence>
<dbReference type="InterPro" id="IPR000709">
    <property type="entry name" value="Leu_Ile_Val-bd"/>
</dbReference>
<protein>
    <submittedName>
        <fullName evidence="1">Urea short-chain amide or branched-chain amino acid transporter periplasmic substrate-binding protein</fullName>
    </submittedName>
</protein>
<dbReference type="PRINTS" id="PR00337">
    <property type="entry name" value="LEUILEVALBP"/>
</dbReference>
<proteinExistence type="predicted"/>